<keyword evidence="1" id="KW-0812">Transmembrane</keyword>
<feature type="transmembrane region" description="Helical" evidence="1">
    <location>
        <begin position="69"/>
        <end position="92"/>
    </location>
</feature>
<gene>
    <name evidence="2" type="ORF">A3E29_00165</name>
</gene>
<dbReference type="AlphaFoldDB" id="A0A1F5PIV0"/>
<feature type="transmembrane region" description="Helical" evidence="1">
    <location>
        <begin position="98"/>
        <end position="115"/>
    </location>
</feature>
<dbReference type="EMBL" id="MFEY01000008">
    <property type="protein sequence ID" value="OGE89789.1"/>
    <property type="molecule type" value="Genomic_DNA"/>
</dbReference>
<feature type="transmembrane region" description="Helical" evidence="1">
    <location>
        <begin position="122"/>
        <end position="138"/>
    </location>
</feature>
<reference evidence="2 3" key="1">
    <citation type="journal article" date="2016" name="Nat. Commun.">
        <title>Thousands of microbial genomes shed light on interconnected biogeochemical processes in an aquifer system.</title>
        <authorList>
            <person name="Anantharaman K."/>
            <person name="Brown C.T."/>
            <person name="Hug L.A."/>
            <person name="Sharon I."/>
            <person name="Castelle C.J."/>
            <person name="Probst A.J."/>
            <person name="Thomas B.C."/>
            <person name="Singh A."/>
            <person name="Wilkins M.J."/>
            <person name="Karaoz U."/>
            <person name="Brodie E.L."/>
            <person name="Williams K.H."/>
            <person name="Hubbard S.S."/>
            <person name="Banfield J.F."/>
        </authorList>
    </citation>
    <scope>NUCLEOTIDE SEQUENCE [LARGE SCALE GENOMIC DNA]</scope>
</reference>
<organism evidence="2 3">
    <name type="scientific">Candidatus Doudnabacteria bacterium RIFCSPHIGHO2_12_FULL_48_16</name>
    <dbReference type="NCBI Taxonomy" id="1817838"/>
    <lineage>
        <taxon>Bacteria</taxon>
        <taxon>Candidatus Doudnaibacteriota</taxon>
    </lineage>
</organism>
<feature type="transmembrane region" description="Helical" evidence="1">
    <location>
        <begin position="144"/>
        <end position="163"/>
    </location>
</feature>
<evidence type="ECO:0000313" key="2">
    <source>
        <dbReference type="EMBL" id="OGE89789.1"/>
    </source>
</evidence>
<evidence type="ECO:0000313" key="3">
    <source>
        <dbReference type="Proteomes" id="UP000177682"/>
    </source>
</evidence>
<dbReference type="Proteomes" id="UP000177682">
    <property type="component" value="Unassembled WGS sequence"/>
</dbReference>
<protein>
    <submittedName>
        <fullName evidence="2">Uncharacterized protein</fullName>
    </submittedName>
</protein>
<keyword evidence="1" id="KW-1133">Transmembrane helix</keyword>
<evidence type="ECO:0000256" key="1">
    <source>
        <dbReference type="SAM" id="Phobius"/>
    </source>
</evidence>
<proteinExistence type="predicted"/>
<comment type="caution">
    <text evidence="2">The sequence shown here is derived from an EMBL/GenBank/DDBJ whole genome shotgun (WGS) entry which is preliminary data.</text>
</comment>
<keyword evidence="1" id="KW-0472">Membrane</keyword>
<accession>A0A1F5PIV0</accession>
<name>A0A1F5PIV0_9BACT</name>
<feature type="transmembrane region" description="Helical" evidence="1">
    <location>
        <begin position="30"/>
        <end position="49"/>
    </location>
</feature>
<sequence length="183" mass="21009">MITTLCVLASVAIGFYLMMYSRERCWLGAWELAAVIVYIPVALIFVENYPDYDKNRGPKDTDNLVRHQLFRIAVLGSWFGWTMILLAPIMYLRGRWDFVWPVWGTFLIFTAGRRMFAYRGTFGPNLAVMMVGCAFMGAGDSQVANNYSTLVILAFALACYLYADRVDAAWKARMRRHYQPPTQ</sequence>